<evidence type="ECO:0000313" key="1">
    <source>
        <dbReference type="EMBL" id="KAG9225338.1"/>
    </source>
</evidence>
<name>A0ACB7J423_PLECO</name>
<accession>A0ACB7J423</accession>
<dbReference type="EMBL" id="WQMT02000002">
    <property type="protein sequence ID" value="KAG9225338.1"/>
    <property type="molecule type" value="Genomic_DNA"/>
</dbReference>
<reference evidence="1 2" key="1">
    <citation type="journal article" date="2021" name="Appl. Environ. Microbiol.">
        <title>Genetic linkage and physical mapping for an oyster mushroom Pleurotus cornucopiae and QTL analysis for the trait cap color.</title>
        <authorList>
            <person name="Zhang Y."/>
            <person name="Gao W."/>
            <person name="Sonnenberg A."/>
            <person name="Chen Q."/>
            <person name="Zhang J."/>
            <person name="Huang C."/>
        </authorList>
    </citation>
    <scope>NUCLEOTIDE SEQUENCE [LARGE SCALE GENOMIC DNA]</scope>
    <source>
        <strain evidence="1">CCMSSC00406</strain>
    </source>
</reference>
<proteinExistence type="predicted"/>
<keyword evidence="2" id="KW-1185">Reference proteome</keyword>
<gene>
    <name evidence="1" type="ORF">CCMSSC00406_0006275</name>
</gene>
<organism evidence="1 2">
    <name type="scientific">Pleurotus cornucopiae</name>
    <name type="common">Cornucopia mushroom</name>
    <dbReference type="NCBI Taxonomy" id="5321"/>
    <lineage>
        <taxon>Eukaryota</taxon>
        <taxon>Fungi</taxon>
        <taxon>Dikarya</taxon>
        <taxon>Basidiomycota</taxon>
        <taxon>Agaricomycotina</taxon>
        <taxon>Agaricomycetes</taxon>
        <taxon>Agaricomycetidae</taxon>
        <taxon>Agaricales</taxon>
        <taxon>Pleurotineae</taxon>
        <taxon>Pleurotaceae</taxon>
        <taxon>Pleurotus</taxon>
    </lineage>
</organism>
<evidence type="ECO:0000313" key="2">
    <source>
        <dbReference type="Proteomes" id="UP000824881"/>
    </source>
</evidence>
<sequence length="1255" mass="139182">MFQEPWYGQIGLDKSDCSPDGAQILGTTSCPAWELFYPAGVGHPKAVTYIRKDTPHLSAMIRADMIKHPNIVPLEVKYGSESFMLINVYNSGPGAKADAVRALTLTELHPLIPTAVCGDFNLYHDHWSLHDSPNNQAAEDLLDWALDNFLDLQNEKGVRTRMGTGNQHDSTIDLTFFNSAATLRLRFQLFAVDESLSYGSDHAAITWSVDLSAQAEPTECFEPSYRINVDNQDKWVKAFEPLVADLPPPIPFTSTADLDEAAVTLMNAFTRATTMTMPVRQPFSPRAARWWNQECSDAADDMRAAPPEERSTLVNRFHSKIRKAKASWANNIIEQATPDNVWNIANWSAGKRASRIPPIKYNNQTAATSAEQGQAFCSVFYPSDPPAVDVSQNSDPDPLPARAFHPFTSEELQNALRNTSNTSAPGPSNINYRLIKWAMPMISNHLINIYTSALSLGHQPRAWRTAIIAIVPKPRKLDMSNPCAYRPIALLECLSKLLEKMLTTRILFDVGKYNLLPTNQFGGRDKSSTLDAGLTLVHDIQTAWQRGLVASALAFDIKGFFDHVDHGRLVEVLRLAGFSEQVQTWVKSFLSDRTVQIRVNGTTCAPTPSSVGVPQGSPLSPILAALYTGPILQTLDGHSGQHLYFYVDDGLIAAFSRSLDQNVTTLQDAFALIKPRLGAIGLATDDDKFDLMHFTRARKPDLPPVRIPSQGGPGITVFPKSTMRWLGFFFDRKLTFKEHVKIMCNRALSKLQALRILGNSVRGMNHANRRLVYKTVVLPVLTYGTALWYTGKRQKQLTNQMSCVQNVGLRLILGTFKSTPVDAMHHLGAILPIPALLERTLDSAAIRLRTLPRHSQPLLRLPDSWDPLPADLPVAPPNVIKNLSNLHLLAARTDVADSFDERTDPYAQAPWEPDNKWGNRLRISSYAPHDKPARRQYIRNLQALEATSRTDPTSILIFTDGSRLAIENITRTGAAFVMYHQGLEILSRRLGLGTKTDNFDGEMYALANAARHLHNITEKFPTVSAIRLFADNTSAIDSINDPNPHPAQSASIIFRKHVNTLLTTHPQLTISINWSPGHAGIKGNERADSLAKSATTLPSVISSSLSWAKANSKIQAIARWTNDWKANRKRNQAALATTRPPSTRLRKFQREFNGSRALYSRTMQAATGHAFTGEYYSRFNVSSENTECSCGRADPQTREHILISCPLYKHARGALQAVSSDLSLDFLFGTDKGLSAVADFLHRCSAFRKSPSDPG</sequence>
<protein>
    <submittedName>
        <fullName evidence="1">Uncharacterized protein</fullName>
    </submittedName>
</protein>
<dbReference type="Proteomes" id="UP000824881">
    <property type="component" value="Unassembled WGS sequence"/>
</dbReference>
<comment type="caution">
    <text evidence="1">The sequence shown here is derived from an EMBL/GenBank/DDBJ whole genome shotgun (WGS) entry which is preliminary data.</text>
</comment>